<feature type="transmembrane region" description="Helical" evidence="1">
    <location>
        <begin position="56"/>
        <end position="80"/>
    </location>
</feature>
<comment type="caution">
    <text evidence="2">The sequence shown here is derived from an EMBL/GenBank/DDBJ whole genome shotgun (WGS) entry which is preliminary data.</text>
</comment>
<evidence type="ECO:0000256" key="1">
    <source>
        <dbReference type="SAM" id="Phobius"/>
    </source>
</evidence>
<gene>
    <name evidence="2" type="ORF">BJ971_007579</name>
</gene>
<protein>
    <recommendedName>
        <fullName evidence="4">Peptidase MA-like domain-containing protein</fullName>
    </recommendedName>
</protein>
<evidence type="ECO:0000313" key="3">
    <source>
        <dbReference type="Proteomes" id="UP000578112"/>
    </source>
</evidence>
<dbReference type="EMBL" id="JACHNH010000001">
    <property type="protein sequence ID" value="MBB4767023.1"/>
    <property type="molecule type" value="Genomic_DNA"/>
</dbReference>
<reference evidence="2 3" key="1">
    <citation type="submission" date="2020-08" db="EMBL/GenBank/DDBJ databases">
        <title>Sequencing the genomes of 1000 actinobacteria strains.</title>
        <authorList>
            <person name="Klenk H.-P."/>
        </authorList>
    </citation>
    <scope>NUCLEOTIDE SEQUENCE [LARGE SCALE GENOMIC DNA]</scope>
    <source>
        <strain evidence="2 3">DSM 43149</strain>
    </source>
</reference>
<accession>A0A7W7I5X7</accession>
<dbReference type="Proteomes" id="UP000578112">
    <property type="component" value="Unassembled WGS sequence"/>
</dbReference>
<sequence length="477" mass="52120">MRDAEEYPAPQEFPAVPPGPLIPHQRMPVEYGQLPPLVLMPGMQLPPPPPRRGRTALLVGGVLALVAVLCVGAGFVYVVAARDALAERAEATDKPKANALPLTPYDAANATLEAQSAALLRGEEKGWIAALDPSQSKLRTKYHSMYKSLRALGVSRFEYHTGSSPKSGKNGTIALTAHAEYCFSTDRCPEAESEGQPWIKQELTFKSVNGKWLITAASVKKSREEQQPTPWESGELFFQQGKRVTLIAGSSERKYFKLIMPVAEKAAAVNDRFAGMVGNPQKKYRIYLAGAKQWKSWYGGVDDDWVIAYAMPLNEAGSDVVVNVAQVKNDKTVMASTIQHELGHVVTLGGAARSGDGGDMWLEEGIAEYIGWYPKPATASWRRSSVRAVVQSGKRPKSIAARALAGDASPDTSDAFYGLGHFAADCMARKYGQRALFDFVRLYLREDRDLEPASQEAFGKPFATVDKACVAWIRDQV</sequence>
<evidence type="ECO:0000313" key="2">
    <source>
        <dbReference type="EMBL" id="MBB4767023.1"/>
    </source>
</evidence>
<keyword evidence="1" id="KW-0472">Membrane</keyword>
<organism evidence="2 3">
    <name type="scientific">Actinoplanes digitatis</name>
    <dbReference type="NCBI Taxonomy" id="1868"/>
    <lineage>
        <taxon>Bacteria</taxon>
        <taxon>Bacillati</taxon>
        <taxon>Actinomycetota</taxon>
        <taxon>Actinomycetes</taxon>
        <taxon>Micromonosporales</taxon>
        <taxon>Micromonosporaceae</taxon>
        <taxon>Actinoplanes</taxon>
    </lineage>
</organism>
<dbReference type="RefSeq" id="WP_184998094.1">
    <property type="nucleotide sequence ID" value="NZ_BOMK01000040.1"/>
</dbReference>
<evidence type="ECO:0008006" key="4">
    <source>
        <dbReference type="Google" id="ProtNLM"/>
    </source>
</evidence>
<name>A0A7W7I5X7_9ACTN</name>
<dbReference type="AlphaFoldDB" id="A0A7W7I5X7"/>
<proteinExistence type="predicted"/>
<keyword evidence="1" id="KW-1133">Transmembrane helix</keyword>
<keyword evidence="3" id="KW-1185">Reference proteome</keyword>
<keyword evidence="1" id="KW-0812">Transmembrane</keyword>